<dbReference type="Gene3D" id="1.20.1720.10">
    <property type="entry name" value="Multidrug resistance protein D"/>
    <property type="match status" value="1"/>
</dbReference>
<proteinExistence type="predicted"/>
<evidence type="ECO:0000256" key="5">
    <source>
        <dbReference type="SAM" id="Phobius"/>
    </source>
</evidence>
<evidence type="ECO:0000256" key="3">
    <source>
        <dbReference type="ARBA" id="ARBA00022989"/>
    </source>
</evidence>
<feature type="transmembrane region" description="Helical" evidence="5">
    <location>
        <begin position="121"/>
        <end position="141"/>
    </location>
</feature>
<keyword evidence="4 5" id="KW-0472">Membrane</keyword>
<dbReference type="SUPFAM" id="SSF161098">
    <property type="entry name" value="MetI-like"/>
    <property type="match status" value="1"/>
</dbReference>
<evidence type="ECO:0000313" key="7">
    <source>
        <dbReference type="Proteomes" id="UP000061630"/>
    </source>
</evidence>
<organism evidence="6 7">
    <name type="scientific">Thermus parvatiensis</name>
    <dbReference type="NCBI Taxonomy" id="456163"/>
    <lineage>
        <taxon>Bacteria</taxon>
        <taxon>Thermotogati</taxon>
        <taxon>Deinococcota</taxon>
        <taxon>Deinococci</taxon>
        <taxon>Thermales</taxon>
        <taxon>Thermaceae</taxon>
        <taxon>Thermus</taxon>
    </lineage>
</organism>
<feature type="transmembrane region" description="Helical" evidence="5">
    <location>
        <begin position="153"/>
        <end position="173"/>
    </location>
</feature>
<evidence type="ECO:0000256" key="1">
    <source>
        <dbReference type="ARBA" id="ARBA00004141"/>
    </source>
</evidence>
<evidence type="ECO:0000256" key="4">
    <source>
        <dbReference type="ARBA" id="ARBA00023136"/>
    </source>
</evidence>
<keyword evidence="2 5" id="KW-0812">Transmembrane</keyword>
<reference evidence="6 7" key="1">
    <citation type="submission" date="2016-01" db="EMBL/GenBank/DDBJ databases">
        <title>Genome sequence of Thermus parvatiensis, a thermophile isolated from a hot water spring.</title>
        <authorList>
            <person name="Tripathi C."/>
            <person name="Lal R."/>
        </authorList>
    </citation>
    <scope>NUCLEOTIDE SEQUENCE [LARGE SCALE GENOMIC DNA]</scope>
    <source>
        <strain evidence="6 7">RL</strain>
        <plasmid evidence="6 7">pTP143</plasmid>
    </source>
</reference>
<evidence type="ECO:0000256" key="2">
    <source>
        <dbReference type="ARBA" id="ARBA00022692"/>
    </source>
</evidence>
<feature type="transmembrane region" description="Helical" evidence="5">
    <location>
        <begin position="35"/>
        <end position="53"/>
    </location>
</feature>
<feature type="transmembrane region" description="Helical" evidence="5">
    <location>
        <begin position="90"/>
        <end position="109"/>
    </location>
</feature>
<name>A0A120HTF8_9DEIN</name>
<keyword evidence="6" id="KW-0614">Plasmid</keyword>
<dbReference type="AlphaFoldDB" id="A0A120HTF8"/>
<evidence type="ECO:0000313" key="6">
    <source>
        <dbReference type="EMBL" id="AMA76311.1"/>
    </source>
</evidence>
<gene>
    <name evidence="6" type="ORF">AV541_10265</name>
</gene>
<dbReference type="GO" id="GO:0016020">
    <property type="term" value="C:membrane"/>
    <property type="evidence" value="ECO:0007669"/>
    <property type="project" value="UniProtKB-SubCell"/>
</dbReference>
<dbReference type="InterPro" id="IPR035906">
    <property type="entry name" value="MetI-like_sf"/>
</dbReference>
<sequence length="193" mass="19912">MPSIVAWQWIPFATLLVLTGLQSLPHDVLEAAPLAVYVASFKTAEGLFWAKMSAASMFAVLPARALRWAVAGLFLLLLFLPLHALDPRPFPFWLHLTLVLLLVVFTFPNAQARALEGLGKVVGLAASFTGFCSTLLAALLGTLVGQASAGAPLPFSLGLLGLGALAFAAVFLAEASPLCGSPPPGGPGGSPPG</sequence>
<keyword evidence="3 5" id="KW-1133">Transmembrane helix</keyword>
<accession>A0A120HTF8</accession>
<protein>
    <submittedName>
        <fullName evidence="6">Uncharacterized protein</fullName>
    </submittedName>
</protein>
<dbReference type="KEGG" id="tpar:AV541_10265"/>
<comment type="subcellular location">
    <subcellularLocation>
        <location evidence="1">Membrane</location>
        <topology evidence="1">Multi-pass membrane protein</topology>
    </subcellularLocation>
</comment>
<dbReference type="EMBL" id="CP014142">
    <property type="protein sequence ID" value="AMA76311.1"/>
    <property type="molecule type" value="Genomic_DNA"/>
</dbReference>
<feature type="transmembrane region" description="Helical" evidence="5">
    <location>
        <begin position="65"/>
        <end position="84"/>
    </location>
</feature>
<dbReference type="Proteomes" id="UP000061630">
    <property type="component" value="Plasmid pTP143"/>
</dbReference>
<geneLocation type="plasmid" evidence="6 7">
    <name>pTP143</name>
</geneLocation>